<evidence type="ECO:0000256" key="1">
    <source>
        <dbReference type="ARBA" id="ARBA00022801"/>
    </source>
</evidence>
<dbReference type="FunFam" id="2.10.10.20:FF:000003">
    <property type="entry name" value="Chitinase, putative"/>
    <property type="match status" value="2"/>
</dbReference>
<dbReference type="PANTHER" id="PTHR42976:SF1">
    <property type="entry name" value="GH18 DOMAIN-CONTAINING PROTEIN-RELATED"/>
    <property type="match status" value="1"/>
</dbReference>
<evidence type="ECO:0000259" key="4">
    <source>
        <dbReference type="PROSITE" id="PS51910"/>
    </source>
</evidence>
<accession>A0A6G4ECU4</accession>
<comment type="caution">
    <text evidence="5">The sequence shown here is derived from an EMBL/GenBank/DDBJ whole genome shotgun (WGS) entry which is preliminary data.</text>
</comment>
<dbReference type="CDD" id="cd06543">
    <property type="entry name" value="GH18_PF-ChiA-like"/>
    <property type="match status" value="1"/>
</dbReference>
<dbReference type="InterPro" id="IPR036573">
    <property type="entry name" value="CBM_sf_5/12"/>
</dbReference>
<feature type="region of interest" description="Disordered" evidence="2">
    <location>
        <begin position="445"/>
        <end position="480"/>
    </location>
</feature>
<dbReference type="SUPFAM" id="SSF51055">
    <property type="entry name" value="Carbohydrate binding domain"/>
    <property type="match status" value="2"/>
</dbReference>
<dbReference type="Pfam" id="PF02839">
    <property type="entry name" value="CBM_5_12"/>
    <property type="match status" value="1"/>
</dbReference>
<dbReference type="RefSeq" id="WP_061319854.1">
    <property type="nucleotide sequence ID" value="NZ_CP013247.1"/>
</dbReference>
<dbReference type="InterPro" id="IPR052750">
    <property type="entry name" value="GH18_Chitinase"/>
</dbReference>
<protein>
    <submittedName>
        <fullName evidence="5">Glycosyl hydrolase</fullName>
    </submittedName>
</protein>
<name>A0A6G4ECU4_CLOBO</name>
<dbReference type="GO" id="GO:0005576">
    <property type="term" value="C:extracellular region"/>
    <property type="evidence" value="ECO:0007669"/>
    <property type="project" value="InterPro"/>
</dbReference>
<dbReference type="GO" id="GO:0005975">
    <property type="term" value="P:carbohydrate metabolic process"/>
    <property type="evidence" value="ECO:0007669"/>
    <property type="project" value="InterPro"/>
</dbReference>
<keyword evidence="3" id="KW-0732">Signal</keyword>
<feature type="compositionally biased region" description="Basic and acidic residues" evidence="2">
    <location>
        <begin position="449"/>
        <end position="473"/>
    </location>
</feature>
<dbReference type="InterPro" id="IPR017853">
    <property type="entry name" value="GH"/>
</dbReference>
<feature type="chain" id="PRO_5038951844" evidence="3">
    <location>
        <begin position="22"/>
        <end position="530"/>
    </location>
</feature>
<sequence length="530" mass="57775">MKSRKITAIILSVLVASGATVSVFTGKNVVQAKELGINSVQSKTATNIGVGQEYWGSTVFAPYVDACSYPVFSLTEYAKATGTKHFILGFVVDKNGQPSWGTYYDMEEGPTDYQGGGLLKEIKALRQMGGDVMVSFGGEANTPLAASIKDVNKLKDAYKKIIKDYGLTHVDFDIEGAWTADAASIERRSQAIALLQKELKAENHPLEIWYTLPVLPTGMTNGVDVVKNAVKNGVQLSGVNVMTMCFGYKAPDGTMGDLVIQSAKSVHKQLKDIYTQANIQKTDKEIWKMIGVTPMNGLDYSGSILDQNGASKVASFGKTVGMGLIGMWSVNRDYQNPKGSTNYVSITDSSILQEKFEFGKILSKYDSNDGTEIIEKPGTTDPEDPGDGEDGGEIGEIAAYNPNTEYWAGDKVSYKGKVYQAKWWTKGFAPDTAVQNSWDTPWELIGNSDDGKDVEDGKDAEDGKDVEDGKDIEDGGEVGSAPAYNLQQEYWGGDKVSYKGKVYQAKWWTKGFAPDTVVENTWDTPWELIG</sequence>
<dbReference type="SMART" id="SM00495">
    <property type="entry name" value="ChtBD3"/>
    <property type="match status" value="2"/>
</dbReference>
<dbReference type="GO" id="GO:0030246">
    <property type="term" value="F:carbohydrate binding"/>
    <property type="evidence" value="ECO:0007669"/>
    <property type="project" value="InterPro"/>
</dbReference>
<dbReference type="AlphaFoldDB" id="A0A6G4ECU4"/>
<dbReference type="Gene3D" id="2.10.10.20">
    <property type="entry name" value="Carbohydrate-binding module superfamily 5/12"/>
    <property type="match status" value="2"/>
</dbReference>
<dbReference type="PANTHER" id="PTHR42976">
    <property type="entry name" value="BIFUNCTIONAL CHITINASE/LYSOZYME-RELATED"/>
    <property type="match status" value="1"/>
</dbReference>
<reference evidence="5" key="1">
    <citation type="submission" date="2019-04" db="EMBL/GenBank/DDBJ databases">
        <title>Genome sequencing of Clostridium botulinum Groups I-IV and Clostridium butyricum.</title>
        <authorList>
            <person name="Brunt J."/>
            <person name="Van Vliet A.H.M."/>
            <person name="Stringer S.C."/>
            <person name="Carter A.T."/>
            <person name="Peck M.W."/>
        </authorList>
    </citation>
    <scope>NUCLEOTIDE SEQUENCE</scope>
    <source>
        <strain evidence="5">IFR 15/031</strain>
    </source>
</reference>
<dbReference type="InterPro" id="IPR001223">
    <property type="entry name" value="Glyco_hydro18_cat"/>
</dbReference>
<dbReference type="InterPro" id="IPR003610">
    <property type="entry name" value="CBM5/12"/>
</dbReference>
<feature type="region of interest" description="Disordered" evidence="2">
    <location>
        <begin position="369"/>
        <end position="395"/>
    </location>
</feature>
<dbReference type="PROSITE" id="PS51910">
    <property type="entry name" value="GH18_2"/>
    <property type="match status" value="1"/>
</dbReference>
<feature type="signal peptide" evidence="3">
    <location>
        <begin position="1"/>
        <end position="21"/>
    </location>
</feature>
<keyword evidence="1 5" id="KW-0378">Hydrolase</keyword>
<evidence type="ECO:0000256" key="2">
    <source>
        <dbReference type="SAM" id="MobiDB-lite"/>
    </source>
</evidence>
<dbReference type="CDD" id="cd12215">
    <property type="entry name" value="ChiC_BD"/>
    <property type="match status" value="2"/>
</dbReference>
<gene>
    <name evidence="5" type="ORF">FC962_03595</name>
</gene>
<evidence type="ECO:0000256" key="3">
    <source>
        <dbReference type="SAM" id="SignalP"/>
    </source>
</evidence>
<evidence type="ECO:0000313" key="5">
    <source>
        <dbReference type="EMBL" id="NFH60995.1"/>
    </source>
</evidence>
<proteinExistence type="predicted"/>
<feature type="domain" description="GH18" evidence="4">
    <location>
        <begin position="49"/>
        <end position="354"/>
    </location>
</feature>
<organism evidence="5">
    <name type="scientific">Clostridium botulinum</name>
    <dbReference type="NCBI Taxonomy" id="1491"/>
    <lineage>
        <taxon>Bacteria</taxon>
        <taxon>Bacillati</taxon>
        <taxon>Bacillota</taxon>
        <taxon>Clostridia</taxon>
        <taxon>Eubacteriales</taxon>
        <taxon>Clostridiaceae</taxon>
        <taxon>Clostridium</taxon>
    </lineage>
</organism>
<dbReference type="Gene3D" id="3.20.20.80">
    <property type="entry name" value="Glycosidases"/>
    <property type="match status" value="1"/>
</dbReference>
<dbReference type="EMBL" id="SWRL01000001">
    <property type="protein sequence ID" value="NFH60995.1"/>
    <property type="molecule type" value="Genomic_DNA"/>
</dbReference>
<dbReference type="GO" id="GO:0004553">
    <property type="term" value="F:hydrolase activity, hydrolyzing O-glycosyl compounds"/>
    <property type="evidence" value="ECO:0007669"/>
    <property type="project" value="InterPro"/>
</dbReference>
<dbReference type="SUPFAM" id="SSF51445">
    <property type="entry name" value="(Trans)glycosidases"/>
    <property type="match status" value="1"/>
</dbReference>
<feature type="compositionally biased region" description="Acidic residues" evidence="2">
    <location>
        <begin position="381"/>
        <end position="393"/>
    </location>
</feature>